<reference evidence="21 22" key="1">
    <citation type="submission" date="2018-03" db="EMBL/GenBank/DDBJ databases">
        <title>Genomic Encyclopedia of Archaeal and Bacterial Type Strains, Phase II (KMG-II): from individual species to whole genera.</title>
        <authorList>
            <person name="Goeker M."/>
        </authorList>
    </citation>
    <scope>NUCLEOTIDE SEQUENCE [LARGE SCALE GENOMIC DNA]</scope>
    <source>
        <strain evidence="21 22">ATCC BAA-1496</strain>
    </source>
</reference>
<feature type="transmembrane region" description="Helical" evidence="20">
    <location>
        <begin position="267"/>
        <end position="285"/>
    </location>
</feature>
<keyword evidence="17" id="KW-1208">Phospholipid metabolism</keyword>
<evidence type="ECO:0000256" key="4">
    <source>
        <dbReference type="ARBA" id="ARBA00005189"/>
    </source>
</evidence>
<dbReference type="Proteomes" id="UP000237822">
    <property type="component" value="Unassembled WGS sequence"/>
</dbReference>
<dbReference type="GO" id="GO:0016024">
    <property type="term" value="P:CDP-diacylglycerol biosynthetic process"/>
    <property type="evidence" value="ECO:0007669"/>
    <property type="project" value="UniProtKB-UniPathway"/>
</dbReference>
<comment type="caution">
    <text evidence="21">The sequence shown here is derived from an EMBL/GenBank/DDBJ whole genome shotgun (WGS) entry which is preliminary data.</text>
</comment>
<dbReference type="PANTHER" id="PTHR46382:SF1">
    <property type="entry name" value="PHOSPHATIDATE CYTIDYLYLTRANSFERASE"/>
    <property type="match status" value="1"/>
</dbReference>
<keyword evidence="15 20" id="KW-0472">Membrane</keyword>
<comment type="similarity">
    <text evidence="5 18">Belongs to the CDS family.</text>
</comment>
<accession>A0A2T0UZH1</accession>
<evidence type="ECO:0000256" key="20">
    <source>
        <dbReference type="SAM" id="Phobius"/>
    </source>
</evidence>
<dbReference type="GO" id="GO:0004605">
    <property type="term" value="F:phosphatidate cytidylyltransferase activity"/>
    <property type="evidence" value="ECO:0007669"/>
    <property type="project" value="UniProtKB-EC"/>
</dbReference>
<feature type="transmembrane region" description="Helical" evidence="20">
    <location>
        <begin position="50"/>
        <end position="66"/>
    </location>
</feature>
<feature type="transmembrane region" description="Helical" evidence="20">
    <location>
        <begin position="101"/>
        <end position="118"/>
    </location>
</feature>
<feature type="transmembrane region" description="Helical" evidence="20">
    <location>
        <begin position="196"/>
        <end position="214"/>
    </location>
</feature>
<dbReference type="InterPro" id="IPR000374">
    <property type="entry name" value="PC_trans"/>
</dbReference>
<feature type="transmembrane region" description="Helical" evidence="20">
    <location>
        <begin position="130"/>
        <end position="150"/>
    </location>
</feature>
<evidence type="ECO:0000313" key="22">
    <source>
        <dbReference type="Proteomes" id="UP000237822"/>
    </source>
</evidence>
<keyword evidence="8" id="KW-1003">Cell membrane</keyword>
<evidence type="ECO:0000256" key="5">
    <source>
        <dbReference type="ARBA" id="ARBA00010185"/>
    </source>
</evidence>
<proteinExistence type="inferred from homology"/>
<keyword evidence="11 18" id="KW-0812">Transmembrane</keyword>
<comment type="subcellular location">
    <subcellularLocation>
        <location evidence="2">Cell membrane</location>
        <topology evidence="2">Multi-pass membrane protein</topology>
    </subcellularLocation>
</comment>
<evidence type="ECO:0000256" key="1">
    <source>
        <dbReference type="ARBA" id="ARBA00001698"/>
    </source>
</evidence>
<keyword evidence="14" id="KW-0443">Lipid metabolism</keyword>
<dbReference type="AlphaFoldDB" id="A0A2T0UZH1"/>
<comment type="catalytic activity">
    <reaction evidence="1 18">
        <text>a 1,2-diacyl-sn-glycero-3-phosphate + CTP + H(+) = a CDP-1,2-diacyl-sn-glycerol + diphosphate</text>
        <dbReference type="Rhea" id="RHEA:16229"/>
        <dbReference type="ChEBI" id="CHEBI:15378"/>
        <dbReference type="ChEBI" id="CHEBI:33019"/>
        <dbReference type="ChEBI" id="CHEBI:37563"/>
        <dbReference type="ChEBI" id="CHEBI:58332"/>
        <dbReference type="ChEBI" id="CHEBI:58608"/>
        <dbReference type="EC" id="2.7.7.41"/>
    </reaction>
</comment>
<evidence type="ECO:0000256" key="6">
    <source>
        <dbReference type="ARBA" id="ARBA00012487"/>
    </source>
</evidence>
<feature type="transmembrane region" description="Helical" evidence="20">
    <location>
        <begin position="25"/>
        <end position="44"/>
    </location>
</feature>
<evidence type="ECO:0000256" key="17">
    <source>
        <dbReference type="ARBA" id="ARBA00023264"/>
    </source>
</evidence>
<dbReference type="GO" id="GO:0005886">
    <property type="term" value="C:plasma membrane"/>
    <property type="evidence" value="ECO:0007669"/>
    <property type="project" value="UniProtKB-SubCell"/>
</dbReference>
<evidence type="ECO:0000256" key="14">
    <source>
        <dbReference type="ARBA" id="ARBA00023098"/>
    </source>
</evidence>
<evidence type="ECO:0000256" key="7">
    <source>
        <dbReference type="ARBA" id="ARBA00019373"/>
    </source>
</evidence>
<evidence type="ECO:0000256" key="9">
    <source>
        <dbReference type="ARBA" id="ARBA00022516"/>
    </source>
</evidence>
<keyword evidence="10 18" id="KW-0808">Transferase</keyword>
<evidence type="ECO:0000256" key="13">
    <source>
        <dbReference type="ARBA" id="ARBA00022989"/>
    </source>
</evidence>
<evidence type="ECO:0000256" key="16">
    <source>
        <dbReference type="ARBA" id="ARBA00023209"/>
    </source>
</evidence>
<dbReference type="PANTHER" id="PTHR46382">
    <property type="entry name" value="PHOSPHATIDATE CYTIDYLYLTRANSFERASE"/>
    <property type="match status" value="1"/>
</dbReference>
<keyword evidence="13 20" id="KW-1133">Transmembrane helix</keyword>
<evidence type="ECO:0000256" key="19">
    <source>
        <dbReference type="SAM" id="MobiDB-lite"/>
    </source>
</evidence>
<dbReference type="EMBL" id="PVTI01000002">
    <property type="protein sequence ID" value="PRY63335.1"/>
    <property type="molecule type" value="Genomic_DNA"/>
</dbReference>
<feature type="transmembrane region" description="Helical" evidence="20">
    <location>
        <begin position="78"/>
        <end position="95"/>
    </location>
</feature>
<evidence type="ECO:0000256" key="2">
    <source>
        <dbReference type="ARBA" id="ARBA00004651"/>
    </source>
</evidence>
<comment type="pathway">
    <text evidence="4">Lipid metabolism.</text>
</comment>
<evidence type="ECO:0000256" key="10">
    <source>
        <dbReference type="ARBA" id="ARBA00022679"/>
    </source>
</evidence>
<organism evidence="21 22">
    <name type="scientific">Knoellia remsis</name>
    <dbReference type="NCBI Taxonomy" id="407159"/>
    <lineage>
        <taxon>Bacteria</taxon>
        <taxon>Bacillati</taxon>
        <taxon>Actinomycetota</taxon>
        <taxon>Actinomycetes</taxon>
        <taxon>Micrococcales</taxon>
        <taxon>Intrasporangiaceae</taxon>
        <taxon>Knoellia</taxon>
    </lineage>
</organism>
<feature type="region of interest" description="Disordered" evidence="19">
    <location>
        <begin position="1"/>
        <end position="20"/>
    </location>
</feature>
<dbReference type="PROSITE" id="PS01315">
    <property type="entry name" value="CDS"/>
    <property type="match status" value="1"/>
</dbReference>
<evidence type="ECO:0000313" key="21">
    <source>
        <dbReference type="EMBL" id="PRY63335.1"/>
    </source>
</evidence>
<dbReference type="Pfam" id="PF01148">
    <property type="entry name" value="CTP_transf_1"/>
    <property type="match status" value="1"/>
</dbReference>
<keyword evidence="22" id="KW-1185">Reference proteome</keyword>
<feature type="transmembrane region" description="Helical" evidence="20">
    <location>
        <begin position="156"/>
        <end position="175"/>
    </location>
</feature>
<keyword evidence="9" id="KW-0444">Lipid biosynthesis</keyword>
<gene>
    <name evidence="21" type="ORF">BCF74_102168</name>
</gene>
<name>A0A2T0UZH1_9MICO</name>
<keyword evidence="12 18" id="KW-0548">Nucleotidyltransferase</keyword>
<dbReference type="EC" id="2.7.7.41" evidence="6 18"/>
<evidence type="ECO:0000256" key="18">
    <source>
        <dbReference type="RuleBase" id="RU003938"/>
    </source>
</evidence>
<evidence type="ECO:0000256" key="12">
    <source>
        <dbReference type="ARBA" id="ARBA00022695"/>
    </source>
</evidence>
<feature type="transmembrane region" description="Helical" evidence="20">
    <location>
        <begin position="220"/>
        <end position="240"/>
    </location>
</feature>
<comment type="pathway">
    <text evidence="3 18">Phospholipid metabolism; CDP-diacylglycerol biosynthesis; CDP-diacylglycerol from sn-glycerol 3-phosphate: step 3/3.</text>
</comment>
<evidence type="ECO:0000256" key="15">
    <source>
        <dbReference type="ARBA" id="ARBA00023136"/>
    </source>
</evidence>
<evidence type="ECO:0000256" key="11">
    <source>
        <dbReference type="ARBA" id="ARBA00022692"/>
    </source>
</evidence>
<keyword evidence="16" id="KW-0594">Phospholipid biosynthesis</keyword>
<evidence type="ECO:0000256" key="8">
    <source>
        <dbReference type="ARBA" id="ARBA00022475"/>
    </source>
</evidence>
<sequence length="286" mass="29939">MSEATPAEQAEGPTRVTRSSRAGRNLPAAIGVGVGLALVIIASLAFRREAFLAVLVVAIWVGAWEMRRAVRQAGMDVPFVPVVVGAVSMLLSAYFRGPEALILTFGLTCVGVLVWRVADGLDKAMNDIAGALLVVLYPCFLGGFASLLLAADDGHLRIVFFILVTTFSDIGGYAFGVLFGKHPMAPSLSPKKSWEGFGGSVLTCALVGAVSIVLLLDGTWWQGAVIGVVVAGAATVGDLIESSIKRDLGIKDMGALLPGHGGIMDRLDSLVLCVPVVWALLLWALP</sequence>
<protein>
    <recommendedName>
        <fullName evidence="7 18">Phosphatidate cytidylyltransferase</fullName>
        <ecNumber evidence="6 18">2.7.7.41</ecNumber>
    </recommendedName>
</protein>
<evidence type="ECO:0000256" key="3">
    <source>
        <dbReference type="ARBA" id="ARBA00005119"/>
    </source>
</evidence>
<dbReference type="RefSeq" id="WP_245889164.1">
    <property type="nucleotide sequence ID" value="NZ_PVTI01000002.1"/>
</dbReference>
<dbReference type="UniPathway" id="UPA00557">
    <property type="reaction ID" value="UER00614"/>
</dbReference>